<feature type="compositionally biased region" description="Low complexity" evidence="1">
    <location>
        <begin position="200"/>
        <end position="258"/>
    </location>
</feature>
<feature type="signal peptide" evidence="2">
    <location>
        <begin position="1"/>
        <end position="19"/>
    </location>
</feature>
<feature type="compositionally biased region" description="Gly residues" evidence="1">
    <location>
        <begin position="89"/>
        <end position="109"/>
    </location>
</feature>
<name>A0A8K0UIU0_9AGAR</name>
<evidence type="ECO:0000256" key="1">
    <source>
        <dbReference type="SAM" id="MobiDB-lite"/>
    </source>
</evidence>
<feature type="region of interest" description="Disordered" evidence="1">
    <location>
        <begin position="80"/>
        <end position="292"/>
    </location>
</feature>
<reference evidence="3" key="1">
    <citation type="journal article" date="2021" name="New Phytol.">
        <title>Evolutionary innovations through gain and loss of genes in the ectomycorrhizal Boletales.</title>
        <authorList>
            <person name="Wu G."/>
            <person name="Miyauchi S."/>
            <person name="Morin E."/>
            <person name="Kuo A."/>
            <person name="Drula E."/>
            <person name="Varga T."/>
            <person name="Kohler A."/>
            <person name="Feng B."/>
            <person name="Cao Y."/>
            <person name="Lipzen A."/>
            <person name="Daum C."/>
            <person name="Hundley H."/>
            <person name="Pangilinan J."/>
            <person name="Johnson J."/>
            <person name="Barry K."/>
            <person name="LaButti K."/>
            <person name="Ng V."/>
            <person name="Ahrendt S."/>
            <person name="Min B."/>
            <person name="Choi I.G."/>
            <person name="Park H."/>
            <person name="Plett J.M."/>
            <person name="Magnuson J."/>
            <person name="Spatafora J.W."/>
            <person name="Nagy L.G."/>
            <person name="Henrissat B."/>
            <person name="Grigoriev I.V."/>
            <person name="Yang Z.L."/>
            <person name="Xu J."/>
            <person name="Martin F.M."/>
        </authorList>
    </citation>
    <scope>NUCLEOTIDE SEQUENCE</scope>
    <source>
        <strain evidence="3">KKN 215</strain>
    </source>
</reference>
<feature type="compositionally biased region" description="Low complexity" evidence="1">
    <location>
        <begin position="110"/>
        <end position="171"/>
    </location>
</feature>
<evidence type="ECO:0000313" key="4">
    <source>
        <dbReference type="Proteomes" id="UP000813824"/>
    </source>
</evidence>
<feature type="compositionally biased region" description="Polar residues" evidence="1">
    <location>
        <begin position="183"/>
        <end position="199"/>
    </location>
</feature>
<dbReference type="EMBL" id="JAEVFJ010000027">
    <property type="protein sequence ID" value="KAH8093970.1"/>
    <property type="molecule type" value="Genomic_DNA"/>
</dbReference>
<keyword evidence="2" id="KW-0732">Signal</keyword>
<organism evidence="3 4">
    <name type="scientific">Cristinia sonorae</name>
    <dbReference type="NCBI Taxonomy" id="1940300"/>
    <lineage>
        <taxon>Eukaryota</taxon>
        <taxon>Fungi</taxon>
        <taxon>Dikarya</taxon>
        <taxon>Basidiomycota</taxon>
        <taxon>Agaricomycotina</taxon>
        <taxon>Agaricomycetes</taxon>
        <taxon>Agaricomycetidae</taxon>
        <taxon>Agaricales</taxon>
        <taxon>Pleurotineae</taxon>
        <taxon>Stephanosporaceae</taxon>
        <taxon>Cristinia</taxon>
    </lineage>
</organism>
<evidence type="ECO:0000313" key="3">
    <source>
        <dbReference type="EMBL" id="KAH8093970.1"/>
    </source>
</evidence>
<proteinExistence type="predicted"/>
<accession>A0A8K0UIU0</accession>
<comment type="caution">
    <text evidence="3">The sequence shown here is derived from an EMBL/GenBank/DDBJ whole genome shotgun (WGS) entry which is preliminary data.</text>
</comment>
<evidence type="ECO:0000256" key="2">
    <source>
        <dbReference type="SAM" id="SignalP"/>
    </source>
</evidence>
<dbReference type="AlphaFoldDB" id="A0A8K0UIU0"/>
<sequence length="418" mass="41136">MASFRDFIILFALVQVAAALPLNVVDPVTCEILDLRIADPQAALAQLAAGTLHPPSGLDLDEFTSLLQECDDNFRGAQKSRIAAHSSGSGRGASSGHGSGSGPSGGGPGSRFNSFSGPGHSNAASSNAASNSGSAPAQASQDTADGQSDAANSVDSNSNAASSNQANSSANRVVNPIPVNPDEPSNTSSTSQPDNQTDTSANAASANSSPASGSESPVFESTTPETSASASSAPASPPADTSNTAPSANSATSNPSSPFRSFGQSVAPHSSGPARERFGGSAAERTAASNRGNGNFGLDALGLNSVGGLTSSNLLGPMDGLAGGITGNIGSVKALTSPLSLLGGSLPIPGVPHLPTGIIPGVNSVKNFAPFTGATEGVEHSAEGGAEGVTDSATKCKRTGDVTVCSETKADDTEVPHV</sequence>
<gene>
    <name evidence="3" type="ORF">BXZ70DRAFT_1010292</name>
</gene>
<protein>
    <submittedName>
        <fullName evidence="3">Uncharacterized protein</fullName>
    </submittedName>
</protein>
<feature type="chain" id="PRO_5035449527" evidence="2">
    <location>
        <begin position="20"/>
        <end position="418"/>
    </location>
</feature>
<dbReference type="Proteomes" id="UP000813824">
    <property type="component" value="Unassembled WGS sequence"/>
</dbReference>
<keyword evidence="4" id="KW-1185">Reference proteome</keyword>